<dbReference type="HOGENOM" id="CLU_035908_0_0_0"/>
<dbReference type="InterPro" id="IPR010869">
    <property type="entry name" value="DUF1501"/>
</dbReference>
<dbReference type="STRING" id="575540.Isop_1218"/>
<dbReference type="Pfam" id="PF07394">
    <property type="entry name" value="DUF1501"/>
    <property type="match status" value="1"/>
</dbReference>
<evidence type="ECO:0008006" key="3">
    <source>
        <dbReference type="Google" id="ProtNLM"/>
    </source>
</evidence>
<reference key="1">
    <citation type="submission" date="2010-11" db="EMBL/GenBank/DDBJ databases">
        <title>The complete sequence of chromosome of Isophaera pallida ATCC 43644.</title>
        <authorList>
            <consortium name="US DOE Joint Genome Institute (JGI-PGF)"/>
            <person name="Lucas S."/>
            <person name="Copeland A."/>
            <person name="Lapidus A."/>
            <person name="Bruce D."/>
            <person name="Goodwin L."/>
            <person name="Pitluck S."/>
            <person name="Kyrpides N."/>
            <person name="Mavromatis K."/>
            <person name="Pagani I."/>
            <person name="Ivanova N."/>
            <person name="Saunders E."/>
            <person name="Brettin T."/>
            <person name="Detter J.C."/>
            <person name="Han C."/>
            <person name="Tapia R."/>
            <person name="Land M."/>
            <person name="Hauser L."/>
            <person name="Markowitz V."/>
            <person name="Cheng J.-F."/>
            <person name="Hugenholtz P."/>
            <person name="Woyke T."/>
            <person name="Wu D."/>
            <person name="Eisen J.A."/>
        </authorList>
    </citation>
    <scope>NUCLEOTIDE SEQUENCE</scope>
    <source>
        <strain>ATCC 43644</strain>
    </source>
</reference>
<dbReference type="PROSITE" id="PS51318">
    <property type="entry name" value="TAT"/>
    <property type="match status" value="1"/>
</dbReference>
<accession>E8R6A3</accession>
<protein>
    <recommendedName>
        <fullName evidence="3">Sulfatase</fullName>
    </recommendedName>
</protein>
<dbReference type="RefSeq" id="WP_013564093.1">
    <property type="nucleotide sequence ID" value="NC_014962.1"/>
</dbReference>
<keyword evidence="2" id="KW-1185">Reference proteome</keyword>
<dbReference type="InterPro" id="IPR017850">
    <property type="entry name" value="Alkaline_phosphatase_core_sf"/>
</dbReference>
<dbReference type="Proteomes" id="UP000008631">
    <property type="component" value="Chromosome"/>
</dbReference>
<evidence type="ECO:0000313" key="1">
    <source>
        <dbReference type="EMBL" id="ADV61804.1"/>
    </source>
</evidence>
<proteinExistence type="predicted"/>
<dbReference type="InterPro" id="IPR006311">
    <property type="entry name" value="TAT_signal"/>
</dbReference>
<dbReference type="OrthoDB" id="127333at2"/>
<dbReference type="SUPFAM" id="SSF53649">
    <property type="entry name" value="Alkaline phosphatase-like"/>
    <property type="match status" value="1"/>
</dbReference>
<dbReference type="EMBL" id="CP002353">
    <property type="protein sequence ID" value="ADV61804.1"/>
    <property type="molecule type" value="Genomic_DNA"/>
</dbReference>
<evidence type="ECO:0000313" key="2">
    <source>
        <dbReference type="Proteomes" id="UP000008631"/>
    </source>
</evidence>
<name>E8R6A3_ISOPI</name>
<dbReference type="InParanoid" id="E8R6A3"/>
<dbReference type="PANTHER" id="PTHR43737">
    <property type="entry name" value="BLL7424 PROTEIN"/>
    <property type="match status" value="1"/>
</dbReference>
<dbReference type="eggNOG" id="COG3119">
    <property type="taxonomic scope" value="Bacteria"/>
</dbReference>
<dbReference type="Gene3D" id="3.40.720.10">
    <property type="entry name" value="Alkaline Phosphatase, subunit A"/>
    <property type="match status" value="1"/>
</dbReference>
<dbReference type="AlphaFoldDB" id="E8R6A3"/>
<reference evidence="1 2" key="2">
    <citation type="journal article" date="2011" name="Stand. Genomic Sci.">
        <title>Complete genome sequence of Isosphaera pallida type strain (IS1B).</title>
        <authorList>
            <consortium name="US DOE Joint Genome Institute (JGI-PGF)"/>
            <person name="Goker M."/>
            <person name="Cleland D."/>
            <person name="Saunders E."/>
            <person name="Lapidus A."/>
            <person name="Nolan M."/>
            <person name="Lucas S."/>
            <person name="Hammon N."/>
            <person name="Deshpande S."/>
            <person name="Cheng J.F."/>
            <person name="Tapia R."/>
            <person name="Han C."/>
            <person name="Goodwin L."/>
            <person name="Pitluck S."/>
            <person name="Liolios K."/>
            <person name="Pagani I."/>
            <person name="Ivanova N."/>
            <person name="Mavromatis K."/>
            <person name="Pati A."/>
            <person name="Chen A."/>
            <person name="Palaniappan K."/>
            <person name="Land M."/>
            <person name="Hauser L."/>
            <person name="Chang Y.J."/>
            <person name="Jeffries C.D."/>
            <person name="Detter J.C."/>
            <person name="Beck B."/>
            <person name="Woyke T."/>
            <person name="Bristow J."/>
            <person name="Eisen J.A."/>
            <person name="Markowitz V."/>
            <person name="Hugenholtz P."/>
            <person name="Kyrpides N.C."/>
            <person name="Klenk H.P."/>
        </authorList>
    </citation>
    <scope>NUCLEOTIDE SEQUENCE [LARGE SCALE GENOMIC DNA]</scope>
    <source>
        <strain evidence="2">ATCC 43644 / DSM 9630 / IS1B</strain>
    </source>
</reference>
<dbReference type="KEGG" id="ipa:Isop_1218"/>
<organism evidence="1 2">
    <name type="scientific">Isosphaera pallida (strain ATCC 43644 / DSM 9630 / IS1B)</name>
    <dbReference type="NCBI Taxonomy" id="575540"/>
    <lineage>
        <taxon>Bacteria</taxon>
        <taxon>Pseudomonadati</taxon>
        <taxon>Planctomycetota</taxon>
        <taxon>Planctomycetia</taxon>
        <taxon>Isosphaerales</taxon>
        <taxon>Isosphaeraceae</taxon>
        <taxon>Isosphaera</taxon>
    </lineage>
</organism>
<gene>
    <name evidence="1" type="ordered locus">Isop_1218</name>
</gene>
<dbReference type="PANTHER" id="PTHR43737:SF1">
    <property type="entry name" value="DUF1501 DOMAIN-CONTAINING PROTEIN"/>
    <property type="match status" value="1"/>
</dbReference>
<sequence length="500" mass="55160">MNVVSNTDPLAPLEPAERRRVVREALRATTRRHFFRECRLGLGSLALASLLNPNLFKATARGDEPSRTRAPHFAPKVKRVIYLFMEGAPSQLDLFDYKPKLNELNGQPIPESYTKNERFAFIKGTPKLLGSPHSFAKHGECGMELSALLPHLASIADDITLIRSVKTDAFNHAPAQLFLNTGSPQFGRPSMGSWLTYGLGSEAEDLPGFIVLLSGGGQPSGGAACWSSGFLPTTHQGVQFRSQGDPVLFLSNPAGIDDACRRRTLDALRDLNADHLDTVGDPEIATRINAFEMAYRMQTSAPGLIDLGNEPRSILEMYGAEPGVASFANNCLLARRLVERGVRFVQLYHRGWDSHGTGPDTDLLTGLPRQTRDTDRPAAALVKDLKQRGLLEETLVIFSGEFGRTPMNEERNGSKFLGRDHHPHAFSLWMAGGGLKPGLTYGATDELGYFVTENLVHVHDLQATILHLMGIDHTRLTYRFQGRDFRLTDVHGRVVYDLLA</sequence>